<feature type="region of interest" description="Disordered" evidence="1">
    <location>
        <begin position="1"/>
        <end position="79"/>
    </location>
</feature>
<reference evidence="2" key="1">
    <citation type="submission" date="2021-03" db="EMBL/GenBank/DDBJ databases">
        <title>Draft genome sequence of rust myrtle Austropuccinia psidii MF-1, a brazilian biotype.</title>
        <authorList>
            <person name="Quecine M.C."/>
            <person name="Pachon D.M.R."/>
            <person name="Bonatelli M.L."/>
            <person name="Correr F.H."/>
            <person name="Franceschini L.M."/>
            <person name="Leite T.F."/>
            <person name="Margarido G.R.A."/>
            <person name="Almeida C.A."/>
            <person name="Ferrarezi J.A."/>
            <person name="Labate C.A."/>
        </authorList>
    </citation>
    <scope>NUCLEOTIDE SEQUENCE</scope>
    <source>
        <strain evidence="2">MF-1</strain>
    </source>
</reference>
<organism evidence="2 3">
    <name type="scientific">Austropuccinia psidii MF-1</name>
    <dbReference type="NCBI Taxonomy" id="1389203"/>
    <lineage>
        <taxon>Eukaryota</taxon>
        <taxon>Fungi</taxon>
        <taxon>Dikarya</taxon>
        <taxon>Basidiomycota</taxon>
        <taxon>Pucciniomycotina</taxon>
        <taxon>Pucciniomycetes</taxon>
        <taxon>Pucciniales</taxon>
        <taxon>Sphaerophragmiaceae</taxon>
        <taxon>Austropuccinia</taxon>
    </lineage>
</organism>
<evidence type="ECO:0000256" key="1">
    <source>
        <dbReference type="SAM" id="MobiDB-lite"/>
    </source>
</evidence>
<accession>A0A9Q3PVF0</accession>
<gene>
    <name evidence="2" type="ORF">O181_115239</name>
</gene>
<proteinExistence type="predicted"/>
<dbReference type="EMBL" id="AVOT02096432">
    <property type="protein sequence ID" value="MBW0575524.1"/>
    <property type="molecule type" value="Genomic_DNA"/>
</dbReference>
<name>A0A9Q3PVF0_9BASI</name>
<dbReference type="AlphaFoldDB" id="A0A9Q3PVF0"/>
<evidence type="ECO:0000313" key="3">
    <source>
        <dbReference type="Proteomes" id="UP000765509"/>
    </source>
</evidence>
<keyword evidence="3" id="KW-1185">Reference proteome</keyword>
<evidence type="ECO:0000313" key="2">
    <source>
        <dbReference type="EMBL" id="MBW0575524.1"/>
    </source>
</evidence>
<protein>
    <submittedName>
        <fullName evidence="2">Uncharacterized protein</fullName>
    </submittedName>
</protein>
<dbReference type="Proteomes" id="UP000765509">
    <property type="component" value="Unassembled WGS sequence"/>
</dbReference>
<sequence>MPQSWAQKSRLDQLKPDSNQMAQSWAQRSRFITNDWSSGSSGDGKNCPVIQHPIPMAPHTTSSDVHSTAHSECHNSSVH</sequence>
<comment type="caution">
    <text evidence="2">The sequence shown here is derived from an EMBL/GenBank/DDBJ whole genome shotgun (WGS) entry which is preliminary data.</text>
</comment>
<feature type="compositionally biased region" description="Polar residues" evidence="1">
    <location>
        <begin position="16"/>
        <end position="40"/>
    </location>
</feature>